<feature type="region of interest" description="Disordered" evidence="1">
    <location>
        <begin position="33"/>
        <end position="202"/>
    </location>
</feature>
<feature type="compositionally biased region" description="Polar residues" evidence="1">
    <location>
        <begin position="174"/>
        <end position="185"/>
    </location>
</feature>
<feature type="compositionally biased region" description="Polar residues" evidence="1">
    <location>
        <begin position="125"/>
        <end position="144"/>
    </location>
</feature>
<proteinExistence type="predicted"/>
<evidence type="ECO:0000256" key="2">
    <source>
        <dbReference type="SAM" id="SignalP"/>
    </source>
</evidence>
<feature type="chain" id="PRO_5044499758" evidence="2">
    <location>
        <begin position="22"/>
        <end position="202"/>
    </location>
</feature>
<evidence type="ECO:0000256" key="1">
    <source>
        <dbReference type="SAM" id="MobiDB-lite"/>
    </source>
</evidence>
<feature type="signal peptide" evidence="2">
    <location>
        <begin position="1"/>
        <end position="21"/>
    </location>
</feature>
<reference evidence="3" key="1">
    <citation type="submission" date="2023-07" db="EMBL/GenBank/DDBJ databases">
        <title>Sorghum-associated microbial communities from plants grown in Nebraska, USA.</title>
        <authorList>
            <person name="Schachtman D."/>
        </authorList>
    </citation>
    <scope>NUCLEOTIDE SEQUENCE</scope>
    <source>
        <strain evidence="3">DS1061</strain>
    </source>
</reference>
<keyword evidence="2" id="KW-0732">Signal</keyword>
<comment type="caution">
    <text evidence="3">The sequence shown here is derived from an EMBL/GenBank/DDBJ whole genome shotgun (WGS) entry which is preliminary data.</text>
</comment>
<name>A0AB73IKT3_9BURK</name>
<protein>
    <submittedName>
        <fullName evidence="3">Uncharacterized protein</fullName>
    </submittedName>
</protein>
<accession>A0AB73IKT3</accession>
<dbReference type="AlphaFoldDB" id="A0AB73IKT3"/>
<evidence type="ECO:0000313" key="4">
    <source>
        <dbReference type="Proteomes" id="UP001229486"/>
    </source>
</evidence>
<organism evidence="3 4">
    <name type="scientific">Paraburkholderia caledonica</name>
    <dbReference type="NCBI Taxonomy" id="134536"/>
    <lineage>
        <taxon>Bacteria</taxon>
        <taxon>Pseudomonadati</taxon>
        <taxon>Pseudomonadota</taxon>
        <taxon>Betaproteobacteria</taxon>
        <taxon>Burkholderiales</taxon>
        <taxon>Burkholderiaceae</taxon>
        <taxon>Paraburkholderia</taxon>
    </lineage>
</organism>
<dbReference type="Proteomes" id="UP001229486">
    <property type="component" value="Unassembled WGS sequence"/>
</dbReference>
<gene>
    <name evidence="3" type="ORF">J2793_006091</name>
</gene>
<dbReference type="EMBL" id="JAURTK010000011">
    <property type="protein sequence ID" value="MDP9650617.1"/>
    <property type="molecule type" value="Genomic_DNA"/>
</dbReference>
<feature type="compositionally biased region" description="Low complexity" evidence="1">
    <location>
        <begin position="67"/>
        <end position="78"/>
    </location>
</feature>
<evidence type="ECO:0000313" key="3">
    <source>
        <dbReference type="EMBL" id="MDP9650617.1"/>
    </source>
</evidence>
<sequence length="202" mass="19674">MWFRAVATAIAVWCASGAAMAAGYTEVWNPPEASAHGKHGAVSGQSVRGGKGATKSATKDAGKHAAPRTGSASAAAAGHSEKSSIHGGVKRVAATGTPKASGTAEGKSKHKVAVAASGTRGRAQVAQTQPAQSKATHGATTQSHAAGDGAMSDNGSKRSAAKTSATIAPHASAPSPNTSANQTAATADPATARSGSLPPILH</sequence>